<feature type="compositionally biased region" description="Basic and acidic residues" evidence="1">
    <location>
        <begin position="9"/>
        <end position="19"/>
    </location>
</feature>
<proteinExistence type="predicted"/>
<evidence type="ECO:0000313" key="3">
    <source>
        <dbReference type="Proteomes" id="UP000294200"/>
    </source>
</evidence>
<dbReference type="Proteomes" id="UP000294200">
    <property type="component" value="Unassembled WGS sequence"/>
</dbReference>
<evidence type="ECO:0000313" key="2">
    <source>
        <dbReference type="EMBL" id="TCG04093.1"/>
    </source>
</evidence>
<gene>
    <name evidence="2" type="ORF">BZM27_43390</name>
</gene>
<accession>A0A4R0X202</accession>
<protein>
    <submittedName>
        <fullName evidence="2">Uncharacterized protein</fullName>
    </submittedName>
</protein>
<comment type="caution">
    <text evidence="2">The sequence shown here is derived from an EMBL/GenBank/DDBJ whole genome shotgun (WGS) entry which is preliminary data.</text>
</comment>
<dbReference type="EMBL" id="MWML01000291">
    <property type="protein sequence ID" value="TCG04093.1"/>
    <property type="molecule type" value="Genomic_DNA"/>
</dbReference>
<evidence type="ECO:0000256" key="1">
    <source>
        <dbReference type="SAM" id="MobiDB-lite"/>
    </source>
</evidence>
<organism evidence="2 3">
    <name type="scientific">Paraburkholderia steynii</name>
    <dbReference type="NCBI Taxonomy" id="1245441"/>
    <lineage>
        <taxon>Bacteria</taxon>
        <taxon>Pseudomonadati</taxon>
        <taxon>Pseudomonadota</taxon>
        <taxon>Betaproteobacteria</taxon>
        <taxon>Burkholderiales</taxon>
        <taxon>Burkholderiaceae</taxon>
        <taxon>Paraburkholderia</taxon>
    </lineage>
</organism>
<name>A0A4R0X202_9BURK</name>
<sequence>MTYDSLDEITDKEPDRPVDTKIGATFPSTMSKEWWKTWAKQVSMERPGSPRNWRLHVAHATDEASYISGTIFAVTPGDKASRCAFAVRSATSRNCGSTVRTST</sequence>
<keyword evidence="3" id="KW-1185">Reference proteome</keyword>
<reference evidence="2 3" key="1">
    <citation type="submission" date="2017-02" db="EMBL/GenBank/DDBJ databases">
        <title>Paraburkholderia sophoroidis sp. nov. and Paraburkholderia steynii sp. nov. rhizobial symbionts of the fynbos legume Hypocalyptus sophoroides.</title>
        <authorList>
            <person name="Steenkamp E.T."/>
            <person name="Beukes C.W."/>
            <person name="Van Zyl E."/>
            <person name="Avontuur J."/>
            <person name="Chan W.Y."/>
            <person name="Hassen A."/>
            <person name="Palmer M."/>
            <person name="Mthombeni L."/>
            <person name="Phalane F."/>
            <person name="Sereme K."/>
            <person name="Venter S.N."/>
        </authorList>
    </citation>
    <scope>NUCLEOTIDE SEQUENCE [LARGE SCALE GENOMIC DNA]</scope>
    <source>
        <strain evidence="2 3">HC1.1ba</strain>
    </source>
</reference>
<feature type="region of interest" description="Disordered" evidence="1">
    <location>
        <begin position="1"/>
        <end position="23"/>
    </location>
</feature>
<dbReference type="AlphaFoldDB" id="A0A4R0X202"/>